<gene>
    <name evidence="1" type="ORF">Pint_17924</name>
</gene>
<proteinExistence type="predicted"/>
<protein>
    <submittedName>
        <fullName evidence="1">Uncharacterized protein</fullName>
    </submittedName>
</protein>
<dbReference type="Proteomes" id="UP001163603">
    <property type="component" value="Chromosome 4"/>
</dbReference>
<reference evidence="2" key="1">
    <citation type="journal article" date="2023" name="G3 (Bethesda)">
        <title>Genome assembly and association tests identify interacting loci associated with vigor, precocity, and sex in interspecific pistachio rootstocks.</title>
        <authorList>
            <person name="Palmer W."/>
            <person name="Jacygrad E."/>
            <person name="Sagayaradj S."/>
            <person name="Cavanaugh K."/>
            <person name="Han R."/>
            <person name="Bertier L."/>
            <person name="Beede B."/>
            <person name="Kafkas S."/>
            <person name="Golino D."/>
            <person name="Preece J."/>
            <person name="Michelmore R."/>
        </authorList>
    </citation>
    <scope>NUCLEOTIDE SEQUENCE [LARGE SCALE GENOMIC DNA]</scope>
</reference>
<evidence type="ECO:0000313" key="1">
    <source>
        <dbReference type="EMBL" id="KAJ0042234.1"/>
    </source>
</evidence>
<sequence>MLYSEGSKIQNSSDASVPGSSNEEKGNFFKVVIRNKKIFHSFFCSSRFRVILLIHFPKCLGCLIEFLFINF</sequence>
<dbReference type="EMBL" id="CM047739">
    <property type="protein sequence ID" value="KAJ0042234.1"/>
    <property type="molecule type" value="Genomic_DNA"/>
</dbReference>
<keyword evidence="2" id="KW-1185">Reference proteome</keyword>
<organism evidence="1 2">
    <name type="scientific">Pistacia integerrima</name>
    <dbReference type="NCBI Taxonomy" id="434235"/>
    <lineage>
        <taxon>Eukaryota</taxon>
        <taxon>Viridiplantae</taxon>
        <taxon>Streptophyta</taxon>
        <taxon>Embryophyta</taxon>
        <taxon>Tracheophyta</taxon>
        <taxon>Spermatophyta</taxon>
        <taxon>Magnoliopsida</taxon>
        <taxon>eudicotyledons</taxon>
        <taxon>Gunneridae</taxon>
        <taxon>Pentapetalae</taxon>
        <taxon>rosids</taxon>
        <taxon>malvids</taxon>
        <taxon>Sapindales</taxon>
        <taxon>Anacardiaceae</taxon>
        <taxon>Pistacia</taxon>
    </lineage>
</organism>
<accession>A0ACC0YU88</accession>
<comment type="caution">
    <text evidence="1">The sequence shown here is derived from an EMBL/GenBank/DDBJ whole genome shotgun (WGS) entry which is preliminary data.</text>
</comment>
<name>A0ACC0YU88_9ROSI</name>
<evidence type="ECO:0000313" key="2">
    <source>
        <dbReference type="Proteomes" id="UP001163603"/>
    </source>
</evidence>